<comment type="caution">
    <text evidence="5">The sequence shown here is derived from an EMBL/GenBank/DDBJ whole genome shotgun (WGS) entry which is preliminary data.</text>
</comment>
<dbReference type="InterPro" id="IPR026960">
    <property type="entry name" value="RVT-Znf"/>
</dbReference>
<sequence length="1895" mass="216515">MSGDLQGLLSCEAIYGQEALRAGNQGVDSVEKNVRGESLYFQFSAQKSIHSSPVEIAKRNRSVVGKSKLRADKEVQSPHKKLRVPQMDSELAAVANQILNSANQPSNDTMMQQQNPVSPTGRVKDAGNQNLEYRGAQNSTKEGPTANENPNSQGIKVLHKANTVSRQPLQATGTSTESANKLGEDSKEARKSQLAGKSTENKMERHLERRVPSGTEPKGAGKVMFAETGKVMFAETKNAKESAWERREKRVMSWKQAISSPMCIRRNMERFERLDREEEREIYPEVHKNVEITPERMKDLVATFKFLQNSNQVIESKKTPKRIQIDTQKFVNRMQYLKDQSFILYTVDASPAIEVVDEWAQKILHQQMQMGVERIRKLHRNCFLITVDSKESRDLILRATPLYMGRYTVFTLPWDADFDPTDITRSKMPIWVEIPNLHPGMDQFATQILQELGEVIYSTVEDEECRNTSVKGCVLLDMQEELDDYVEIEDPLTGLFYCQPIKYSFPNACFHCHRMGHPVRNCPERLAAKAQESKLQENKSQKEEGKEQEEQKDVEQSEIKAVTEDAENFILVQGKQGKYKHGNKDPASFSTSNAFQVLESEEDNNPAQEEQSQDQDKDTRIQEDAQISMVTTQLAPSPRGVLREKRKHEQQLQVVGASSQIDQPTVGIEPQQQQIQTQIQSSSKTPKKGIQAKAERLVMDITEEGKVGAALLLMNDWQILQTGVHGKGYVAWATINMNGETVGFASIHGPTNKTARARLWKWMANNWRPHPWILAGDWNCVESELDSRGKSPVMKGKEERRRVNLRAHLDLIDSWECASWNSGPRFTRQQKRGNRLEQARLDRIYYTNFPQWAEKYSQVNYDASVLLSDHHPVLLEFKKRDSSAVRKSTYLKVAPEWFRKQETKEQIRTTWREAANDEIDARVRWERKWYAVRELLKSVDRKEKIQRKKQEGKLHQLYKARMEAASKGEDSHGDKIATLEKQIREIESKNEERWRRNARLKWLKAGDLPSKYFFSQMKENRVRQEIACLVSDQGEVLVDDQKILAEIHKFYTALFKQDQVSQEDEKLRVEVLQLLRPKITEQQNVKLVREPSNKEISEIIDSLKKETAPGLDGMTTEAMQEMWEEIEQDTVNAIRQFWDCGELGWRQKQGCIKLLPKGGERQRIHNWRPISLLNTPYKVISKILATRLGEVIGSVVNTAQKGFIKGRSITDNLLNVNLGQEWAERSKQEILMVQLDFEKAFDRVNHKYIWQTMESLGFSSKFIQLIQGLVQGATSIVHVNGLFSQEVNLERGVRQGCPLAPMIFALGTEPLIQLLRHRQQQGALHGLQLADGEPMLLNLFADDTCVTLQATPENFNELQAALKIYEKISGAKINLQKSIIVPWGFNECPNWVKELGCRVAGKGEVIRYLGFPVGWELSEMQKKDFIVGKMKKKLGNWKFRQLSFAGRIVILRHVIRSVPIHLLAGIPIAAKTADELEGVCRDFLWGVNQDGKKKKPLVAWKELQKPKTAGGYDIGSFADLSAALKLKNLLKIFQSTPDCWMTALELLGWVSEQDAIAKLKELKAQKIANMGQWADGHTSVALQRPLNRIQTLILDEAETIFVSSAGLESASWYWQCGTRIKIGWNLSTKSCKLLHSACDKGMQKLVGKWPNSGSARRWQKRLHKLWRSSILEKDKVWMLKILQRGLPTQEKAAKWGKDSSRCKRCGNPTEDEEHIFVGCQMAQRRWTDLNYLSENVCANFQWSAGLLNLLDKVLRQKNPIALHCTIAVMKTIWIERNFHTYSHHQKRIPWNITLQEIALVMEAQFQKFDPDCKTGRRLADGIAAIRTIQDRLKTEPIPSGSEQQLLSPDIDSADVQEPERSEESPSDVSSKRDERDDEIDSGSSSSDEASQDRSE</sequence>
<dbReference type="InterPro" id="IPR005135">
    <property type="entry name" value="Endo/exonuclease/phosphatase"/>
</dbReference>
<keyword evidence="6" id="KW-1185">Reference proteome</keyword>
<feature type="compositionally biased region" description="Basic and acidic residues" evidence="2">
    <location>
        <begin position="199"/>
        <end position="211"/>
    </location>
</feature>
<dbReference type="InterPro" id="IPR036875">
    <property type="entry name" value="Znf_CCHC_sf"/>
</dbReference>
<feature type="domain" description="Reverse transcriptase" evidence="4">
    <location>
        <begin position="1136"/>
        <end position="1413"/>
    </location>
</feature>
<evidence type="ECO:0000259" key="3">
    <source>
        <dbReference type="PROSITE" id="PS50158"/>
    </source>
</evidence>
<proteinExistence type="predicted"/>
<dbReference type="InterPro" id="IPR000477">
    <property type="entry name" value="RT_dom"/>
</dbReference>
<accession>A0ABD3GEG9</accession>
<dbReference type="Pfam" id="PF13966">
    <property type="entry name" value="zf-RVT"/>
    <property type="match status" value="1"/>
</dbReference>
<evidence type="ECO:0000313" key="5">
    <source>
        <dbReference type="EMBL" id="KAL3676582.1"/>
    </source>
</evidence>
<feature type="region of interest" description="Disordered" evidence="2">
    <location>
        <begin position="164"/>
        <end position="221"/>
    </location>
</feature>
<dbReference type="PANTHER" id="PTHR31635">
    <property type="entry name" value="REVERSE TRANSCRIPTASE DOMAIN-CONTAINING PROTEIN-RELATED"/>
    <property type="match status" value="1"/>
</dbReference>
<name>A0ABD3GEG9_9MARC</name>
<evidence type="ECO:0000313" key="6">
    <source>
        <dbReference type="Proteomes" id="UP001633002"/>
    </source>
</evidence>
<dbReference type="Pfam" id="PF00078">
    <property type="entry name" value="RVT_1"/>
    <property type="match status" value="1"/>
</dbReference>
<feature type="domain" description="CCHC-type" evidence="3">
    <location>
        <begin position="509"/>
        <end position="524"/>
    </location>
</feature>
<gene>
    <name evidence="5" type="ORF">R1sor_026530</name>
</gene>
<organism evidence="5 6">
    <name type="scientific">Riccia sorocarpa</name>
    <dbReference type="NCBI Taxonomy" id="122646"/>
    <lineage>
        <taxon>Eukaryota</taxon>
        <taxon>Viridiplantae</taxon>
        <taxon>Streptophyta</taxon>
        <taxon>Embryophyta</taxon>
        <taxon>Marchantiophyta</taxon>
        <taxon>Marchantiopsida</taxon>
        <taxon>Marchantiidae</taxon>
        <taxon>Marchantiales</taxon>
        <taxon>Ricciaceae</taxon>
        <taxon>Riccia</taxon>
    </lineage>
</organism>
<dbReference type="PROSITE" id="PS50878">
    <property type="entry name" value="RT_POL"/>
    <property type="match status" value="1"/>
</dbReference>
<keyword evidence="1" id="KW-0479">Metal-binding</keyword>
<feature type="region of interest" description="Disordered" evidence="2">
    <location>
        <begin position="103"/>
        <end position="126"/>
    </location>
</feature>
<keyword evidence="1" id="KW-0863">Zinc-finger</keyword>
<dbReference type="SUPFAM" id="SSF56219">
    <property type="entry name" value="DNase I-like"/>
    <property type="match status" value="1"/>
</dbReference>
<feature type="region of interest" description="Disordered" evidence="2">
    <location>
        <begin position="599"/>
        <end position="619"/>
    </location>
</feature>
<feature type="compositionally biased region" description="Basic and acidic residues" evidence="2">
    <location>
        <begin position="1857"/>
        <end position="1874"/>
    </location>
</feature>
<dbReference type="PANTHER" id="PTHR31635:SF196">
    <property type="entry name" value="REVERSE TRANSCRIPTASE DOMAIN-CONTAINING PROTEIN-RELATED"/>
    <property type="match status" value="1"/>
</dbReference>
<protein>
    <recommendedName>
        <fullName evidence="7">Reverse transcriptase domain-containing protein</fullName>
    </recommendedName>
</protein>
<evidence type="ECO:0000256" key="2">
    <source>
        <dbReference type="SAM" id="MobiDB-lite"/>
    </source>
</evidence>
<dbReference type="GO" id="GO:0008270">
    <property type="term" value="F:zinc ion binding"/>
    <property type="evidence" value="ECO:0007669"/>
    <property type="project" value="UniProtKB-KW"/>
</dbReference>
<feature type="compositionally biased region" description="Polar residues" evidence="2">
    <location>
        <begin position="103"/>
        <end position="118"/>
    </location>
</feature>
<keyword evidence="1" id="KW-0862">Zinc</keyword>
<dbReference type="SUPFAM" id="SSF57756">
    <property type="entry name" value="Retrovirus zinc finger-like domains"/>
    <property type="match status" value="1"/>
</dbReference>
<dbReference type="Gene3D" id="3.60.10.10">
    <property type="entry name" value="Endonuclease/exonuclease/phosphatase"/>
    <property type="match status" value="1"/>
</dbReference>
<dbReference type="Pfam" id="PF03372">
    <property type="entry name" value="Exo_endo_phos"/>
    <property type="match status" value="1"/>
</dbReference>
<feature type="compositionally biased region" description="Basic and acidic residues" evidence="2">
    <location>
        <begin position="182"/>
        <end position="191"/>
    </location>
</feature>
<dbReference type="PROSITE" id="PS50158">
    <property type="entry name" value="ZF_CCHC"/>
    <property type="match status" value="1"/>
</dbReference>
<evidence type="ECO:0008006" key="7">
    <source>
        <dbReference type="Google" id="ProtNLM"/>
    </source>
</evidence>
<evidence type="ECO:0000259" key="4">
    <source>
        <dbReference type="PROSITE" id="PS50878"/>
    </source>
</evidence>
<dbReference type="EMBL" id="JBJQOH010000008">
    <property type="protein sequence ID" value="KAL3676582.1"/>
    <property type="molecule type" value="Genomic_DNA"/>
</dbReference>
<feature type="region of interest" description="Disordered" evidence="2">
    <location>
        <begin position="1833"/>
        <end position="1895"/>
    </location>
</feature>
<reference evidence="5 6" key="1">
    <citation type="submission" date="2024-09" db="EMBL/GenBank/DDBJ databases">
        <title>Chromosome-scale assembly of Riccia sorocarpa.</title>
        <authorList>
            <person name="Paukszto L."/>
        </authorList>
    </citation>
    <scope>NUCLEOTIDE SEQUENCE [LARGE SCALE GENOMIC DNA]</scope>
    <source>
        <strain evidence="5">LP-2024</strain>
        <tissue evidence="5">Aerial parts of the thallus</tissue>
    </source>
</reference>
<dbReference type="Proteomes" id="UP001633002">
    <property type="component" value="Unassembled WGS sequence"/>
</dbReference>
<dbReference type="CDD" id="cd01650">
    <property type="entry name" value="RT_nLTR_like"/>
    <property type="match status" value="1"/>
</dbReference>
<evidence type="ECO:0000256" key="1">
    <source>
        <dbReference type="PROSITE-ProRule" id="PRU00047"/>
    </source>
</evidence>
<dbReference type="InterPro" id="IPR001878">
    <property type="entry name" value="Znf_CCHC"/>
</dbReference>
<dbReference type="InterPro" id="IPR036691">
    <property type="entry name" value="Endo/exonu/phosph_ase_sf"/>
</dbReference>
<feature type="region of interest" description="Disordered" evidence="2">
    <location>
        <begin position="530"/>
        <end position="558"/>
    </location>
</feature>
<feature type="compositionally biased region" description="Polar residues" evidence="2">
    <location>
        <begin position="164"/>
        <end position="179"/>
    </location>
</feature>